<dbReference type="InterPro" id="IPR029063">
    <property type="entry name" value="SAM-dependent_MTases_sf"/>
</dbReference>
<comment type="caution">
    <text evidence="2">The sequence shown here is derived from an EMBL/GenBank/DDBJ whole genome shotgun (WGS) entry which is preliminary data.</text>
</comment>
<evidence type="ECO:0008006" key="4">
    <source>
        <dbReference type="Google" id="ProtNLM"/>
    </source>
</evidence>
<accession>A0ABQ0GIT0</accession>
<organism evidence="2 3">
    <name type="scientific">Madurella fahalii</name>
    <dbReference type="NCBI Taxonomy" id="1157608"/>
    <lineage>
        <taxon>Eukaryota</taxon>
        <taxon>Fungi</taxon>
        <taxon>Dikarya</taxon>
        <taxon>Ascomycota</taxon>
        <taxon>Pezizomycotina</taxon>
        <taxon>Sordariomycetes</taxon>
        <taxon>Sordariomycetidae</taxon>
        <taxon>Sordariales</taxon>
        <taxon>Sordariales incertae sedis</taxon>
        <taxon>Madurella</taxon>
    </lineage>
</organism>
<dbReference type="Gene3D" id="3.40.50.150">
    <property type="entry name" value="Vaccinia Virus protein VP39"/>
    <property type="match status" value="1"/>
</dbReference>
<dbReference type="SUPFAM" id="SSF53335">
    <property type="entry name" value="S-adenosyl-L-methionine-dependent methyltransferases"/>
    <property type="match status" value="1"/>
</dbReference>
<feature type="coiled-coil region" evidence="1">
    <location>
        <begin position="271"/>
        <end position="298"/>
    </location>
</feature>
<reference evidence="2 3" key="1">
    <citation type="submission" date="2024-09" db="EMBL/GenBank/DDBJ databases">
        <title>Itraconazole resistance in Madurella fahalii resulting from another homologue of gene encoding cytochrome P450 14-alpha sterol demethylase (CYP51).</title>
        <authorList>
            <person name="Yoshioka I."/>
            <person name="Fahal A.H."/>
            <person name="Kaneko S."/>
            <person name="Yaguchi T."/>
        </authorList>
    </citation>
    <scope>NUCLEOTIDE SEQUENCE [LARGE SCALE GENOMIC DNA]</scope>
    <source>
        <strain evidence="2 3">IFM 68171</strain>
    </source>
</reference>
<protein>
    <recommendedName>
        <fullName evidence="4">Methyltransferase domain-containing protein</fullName>
    </recommendedName>
</protein>
<dbReference type="Proteomes" id="UP001628179">
    <property type="component" value="Unassembled WGS sequence"/>
</dbReference>
<dbReference type="GeneID" id="98178613"/>
<keyword evidence="3" id="KW-1185">Reference proteome</keyword>
<dbReference type="EMBL" id="BAAFSV010000004">
    <property type="protein sequence ID" value="GAB1317660.1"/>
    <property type="molecule type" value="Genomic_DNA"/>
</dbReference>
<sequence>MPSVTLPSVFPSSENTKIRESQLETLLACSLHKPALLTTFHAPRFRQRLALVDSWGVREGERVLDIGCGQGESCLVLALKVGDSGYVTAIDPAQQEYGNPFTMREAHEHIRKSVLGPRISYHPFDAPSYFSTLDTPAGSFIDSAVMCHSLWYFQDENVARSLFSTLAQAKIQRIYLAEWSYQPSSDAQLPHILAAKAQALLYRYKTPSEPALQEQNVRAGIDQHIILSAARDAGYTKERHWIEHQADDMLEGQFEVDYVLGPRFEQRVADAKLSEDQHVEINKTVEQLRTELERVKAEERAPVSAMDVWCAVLEL</sequence>
<keyword evidence="1" id="KW-0175">Coiled coil</keyword>
<evidence type="ECO:0000256" key="1">
    <source>
        <dbReference type="SAM" id="Coils"/>
    </source>
</evidence>
<dbReference type="RefSeq" id="XP_070919391.1">
    <property type="nucleotide sequence ID" value="XM_071063290.1"/>
</dbReference>
<gene>
    <name evidence="2" type="ORF">MFIFM68171_07870</name>
</gene>
<evidence type="ECO:0000313" key="2">
    <source>
        <dbReference type="EMBL" id="GAB1317660.1"/>
    </source>
</evidence>
<proteinExistence type="predicted"/>
<evidence type="ECO:0000313" key="3">
    <source>
        <dbReference type="Proteomes" id="UP001628179"/>
    </source>
</evidence>
<name>A0ABQ0GIT0_9PEZI</name>